<protein>
    <submittedName>
        <fullName evidence="1">Uncharacterized protein ORF107</fullName>
    </submittedName>
</protein>
<evidence type="ECO:0000313" key="2">
    <source>
        <dbReference type="Proteomes" id="UP000007502"/>
    </source>
</evidence>
<sequence>MNSTEWNEWVRFWFAGLTESDLPDVVLDVIISMTLEQFPQPEYTLCRQKYEVVLAVLRYFIKQDAKGSSSSVSGGAVIERREKRGKHEILEKYSSDSTIGKQSSWEDLMDKVKEDPTGMIGCVVFPTGTGDAPTGAVVIGGGNVNGYQGAIDSQSRWEQVKYNNYFGGGNRPWRP</sequence>
<dbReference type="InterPro" id="IPR058761">
    <property type="entry name" value="PhiTE_adapter-like"/>
</dbReference>
<dbReference type="KEGG" id="vg:10228586"/>
<dbReference type="RefSeq" id="YP_004251048.1">
    <property type="nucleotide sequence ID" value="NC_015157.1"/>
</dbReference>
<gene>
    <name evidence="1" type="primary">ORF107</name>
</gene>
<dbReference type="Pfam" id="PF26075">
    <property type="entry name" value="Phage_Adaptor_PhiTE"/>
    <property type="match status" value="1"/>
</dbReference>
<dbReference type="GeneID" id="10228586"/>
<name>F1D1C9_9CAUD</name>
<proteinExistence type="predicted"/>
<dbReference type="OrthoDB" id="26014at10239"/>
<evidence type="ECO:0000313" key="1">
    <source>
        <dbReference type="EMBL" id="ADX87923.1"/>
    </source>
</evidence>
<accession>F1D1C9</accession>
<dbReference type="EMBL" id="HQ641347">
    <property type="protein sequence ID" value="ADX87923.1"/>
    <property type="molecule type" value="Genomic_DNA"/>
</dbReference>
<dbReference type="Proteomes" id="UP000007502">
    <property type="component" value="Segment"/>
</dbReference>
<keyword evidence="2" id="KW-1185">Reference proteome</keyword>
<organism evidence="1 2">
    <name type="scientific">Vibrio phage ICP1</name>
    <dbReference type="NCBI Taxonomy" id="979525"/>
    <lineage>
        <taxon>Viruses</taxon>
        <taxon>Duplodnaviria</taxon>
        <taxon>Heunggongvirae</taxon>
        <taxon>Uroviricota</taxon>
        <taxon>Caudoviricetes</taxon>
        <taxon>Mohonavirus</taxon>
        <taxon>Mohonavirus ICP1</taxon>
    </lineage>
</organism>
<reference evidence="1 2" key="1">
    <citation type="journal article" date="2011" name="MBio">
        <title>Evidence of a dominant lineage of Vibrio cholerae-specific lytic bacteriophages shed by cholera patients over a 10-year period in Dhaka, Bangladesh.</title>
        <authorList>
            <person name="Seed K.D."/>
            <person name="Bodi K.L."/>
            <person name="Kropinski A.M."/>
            <person name="Ackermann H.W."/>
            <person name="Calderwood S.B."/>
            <person name="Qadri F."/>
            <person name="Camilli A."/>
        </authorList>
    </citation>
    <scope>NUCLEOTIDE SEQUENCE [LARGE SCALE GENOMIC DNA]</scope>
</reference>